<dbReference type="Proteomes" id="UP001231362">
    <property type="component" value="Unassembled WGS sequence"/>
</dbReference>
<comment type="caution">
    <text evidence="1">The sequence shown here is derived from an EMBL/GenBank/DDBJ whole genome shotgun (WGS) entry which is preliminary data.</text>
</comment>
<dbReference type="InterPro" id="IPR007713">
    <property type="entry name" value="TMP_rpt"/>
</dbReference>
<keyword evidence="2" id="KW-1185">Reference proteome</keyword>
<dbReference type="Gene3D" id="1.20.5.300">
    <property type="match status" value="1"/>
</dbReference>
<reference evidence="1 2" key="1">
    <citation type="submission" date="2023-07" db="EMBL/GenBank/DDBJ databases">
        <title>Genomic Encyclopedia of Type Strains, Phase IV (KMG-IV): sequencing the most valuable type-strain genomes for metagenomic binning, comparative biology and taxonomic classification.</title>
        <authorList>
            <person name="Goeker M."/>
        </authorList>
    </citation>
    <scope>NUCLEOTIDE SEQUENCE [LARGE SCALE GENOMIC DNA]</scope>
    <source>
        <strain evidence="1 2">DSM 23948</strain>
    </source>
</reference>
<dbReference type="SUPFAM" id="SSF90257">
    <property type="entry name" value="Myosin rod fragments"/>
    <property type="match status" value="1"/>
</dbReference>
<evidence type="ECO:0000313" key="2">
    <source>
        <dbReference type="Proteomes" id="UP001231362"/>
    </source>
</evidence>
<accession>A0ABT9V3I5</accession>
<protein>
    <submittedName>
        <fullName evidence="1">Chromosome segregation ATPase</fullName>
    </submittedName>
</protein>
<dbReference type="EMBL" id="JAUSTU010000007">
    <property type="protein sequence ID" value="MDQ0155504.1"/>
    <property type="molecule type" value="Genomic_DNA"/>
</dbReference>
<dbReference type="Pfam" id="PF05017">
    <property type="entry name" value="TMP"/>
    <property type="match status" value="3"/>
</dbReference>
<proteinExistence type="predicted"/>
<dbReference type="RefSeq" id="WP_307150071.1">
    <property type="nucleotide sequence ID" value="NZ_JAUSTU010000007.1"/>
</dbReference>
<gene>
    <name evidence="1" type="ORF">J2S07_001809</name>
</gene>
<organism evidence="1 2">
    <name type="scientific">Anoxybacillus andreesenii</name>
    <dbReference type="NCBI Taxonomy" id="1325932"/>
    <lineage>
        <taxon>Bacteria</taxon>
        <taxon>Bacillati</taxon>
        <taxon>Bacillota</taxon>
        <taxon>Bacilli</taxon>
        <taxon>Bacillales</taxon>
        <taxon>Anoxybacillaceae</taxon>
        <taxon>Anoxybacillus</taxon>
    </lineage>
</organism>
<sequence length="162" mass="18463">MDNQKVLELILTKLDHLDKGQKSLQEELTGMKTAISDLQHETNGMKTAISDLQHETNGMKTAISDLQHETNGMKTAISDLQHETKEMKTAISDLQHETKEMKTTLGNLHQETYIGFKEINDKLDLLTKQTSNAIIEHHSNELSFLSEKVFSLEKELYILKKN</sequence>
<name>A0ABT9V3I5_9BACL</name>
<evidence type="ECO:0000313" key="1">
    <source>
        <dbReference type="EMBL" id="MDQ0155504.1"/>
    </source>
</evidence>